<dbReference type="PANTHER" id="PTHR43895:SF145">
    <property type="entry name" value="CBL-INTERACTING SERINE_THREONINE-PROTEIN KINASE 9"/>
    <property type="match status" value="1"/>
</dbReference>
<dbReference type="AlphaFoldDB" id="A0A8J5KR19"/>
<dbReference type="Proteomes" id="UP000734854">
    <property type="component" value="Unassembled WGS sequence"/>
</dbReference>
<organism evidence="6 7">
    <name type="scientific">Zingiber officinale</name>
    <name type="common">Ginger</name>
    <name type="synonym">Amomum zingiber</name>
    <dbReference type="NCBI Taxonomy" id="94328"/>
    <lineage>
        <taxon>Eukaryota</taxon>
        <taxon>Viridiplantae</taxon>
        <taxon>Streptophyta</taxon>
        <taxon>Embryophyta</taxon>
        <taxon>Tracheophyta</taxon>
        <taxon>Spermatophyta</taxon>
        <taxon>Magnoliopsida</taxon>
        <taxon>Liliopsida</taxon>
        <taxon>Zingiberales</taxon>
        <taxon>Zingiberaceae</taxon>
        <taxon>Zingiber</taxon>
    </lineage>
</organism>
<evidence type="ECO:0000256" key="3">
    <source>
        <dbReference type="ARBA" id="ARBA00022741"/>
    </source>
</evidence>
<dbReference type="PANTHER" id="PTHR43895">
    <property type="entry name" value="CALCIUM/CALMODULIN-DEPENDENT PROTEIN KINASE KINASE-RELATED"/>
    <property type="match status" value="1"/>
</dbReference>
<evidence type="ECO:0000256" key="2">
    <source>
        <dbReference type="ARBA" id="ARBA00022679"/>
    </source>
</evidence>
<keyword evidence="4" id="KW-0418">Kinase</keyword>
<evidence type="ECO:0000256" key="5">
    <source>
        <dbReference type="ARBA" id="ARBA00022840"/>
    </source>
</evidence>
<keyword evidence="1" id="KW-0723">Serine/threonine-protein kinase</keyword>
<protein>
    <recommendedName>
        <fullName evidence="8">Protein kinase domain-containing protein</fullName>
    </recommendedName>
</protein>
<dbReference type="GO" id="GO:0004674">
    <property type="term" value="F:protein serine/threonine kinase activity"/>
    <property type="evidence" value="ECO:0007669"/>
    <property type="project" value="UniProtKB-KW"/>
</dbReference>
<keyword evidence="3" id="KW-0547">Nucleotide-binding</keyword>
<evidence type="ECO:0000313" key="6">
    <source>
        <dbReference type="EMBL" id="KAG6496313.1"/>
    </source>
</evidence>
<accession>A0A8J5KR19</accession>
<comment type="caution">
    <text evidence="6">The sequence shown here is derived from an EMBL/GenBank/DDBJ whole genome shotgun (WGS) entry which is preliminary data.</text>
</comment>
<evidence type="ECO:0000256" key="4">
    <source>
        <dbReference type="ARBA" id="ARBA00022777"/>
    </source>
</evidence>
<sequence length="91" mass="10286">MDLYLVSFYGITLTSQVIASKTKIYIVLEFVDGGKLSDKIVLNDKGYDGAKKLIALILDPNSLTRITIPEILSDEWFKKGYRPPFLNTVKM</sequence>
<evidence type="ECO:0000313" key="7">
    <source>
        <dbReference type="Proteomes" id="UP000734854"/>
    </source>
</evidence>
<evidence type="ECO:0000256" key="1">
    <source>
        <dbReference type="ARBA" id="ARBA00022527"/>
    </source>
</evidence>
<keyword evidence="5" id="KW-0067">ATP-binding</keyword>
<dbReference type="GO" id="GO:0007165">
    <property type="term" value="P:signal transduction"/>
    <property type="evidence" value="ECO:0007669"/>
    <property type="project" value="TreeGrafter"/>
</dbReference>
<keyword evidence="2" id="KW-0808">Transferase</keyword>
<gene>
    <name evidence="6" type="ORF">ZIOFF_044174</name>
</gene>
<keyword evidence="7" id="KW-1185">Reference proteome</keyword>
<evidence type="ECO:0008006" key="8">
    <source>
        <dbReference type="Google" id="ProtNLM"/>
    </source>
</evidence>
<reference evidence="6 7" key="1">
    <citation type="submission" date="2020-08" db="EMBL/GenBank/DDBJ databases">
        <title>Plant Genome Project.</title>
        <authorList>
            <person name="Zhang R.-G."/>
        </authorList>
    </citation>
    <scope>NUCLEOTIDE SEQUENCE [LARGE SCALE GENOMIC DNA]</scope>
    <source>
        <tissue evidence="6">Rhizome</tissue>
    </source>
</reference>
<name>A0A8J5KR19_ZINOF</name>
<dbReference type="GO" id="GO:0005524">
    <property type="term" value="F:ATP binding"/>
    <property type="evidence" value="ECO:0007669"/>
    <property type="project" value="UniProtKB-KW"/>
</dbReference>
<dbReference type="EMBL" id="JACMSC010000012">
    <property type="protein sequence ID" value="KAG6496313.1"/>
    <property type="molecule type" value="Genomic_DNA"/>
</dbReference>
<proteinExistence type="predicted"/>